<name>A0A150FPZ1_CLOPD</name>
<dbReference type="STRING" id="1121328.JWYL7_0777"/>
<organism evidence="3 5">
    <name type="scientific">Alkalithermobacter thermoalcaliphilus JW-YL-7 = DSM 7308</name>
    <dbReference type="NCBI Taxonomy" id="1121328"/>
    <lineage>
        <taxon>Bacteria</taxon>
        <taxon>Bacillati</taxon>
        <taxon>Bacillota</taxon>
        <taxon>Clostridia</taxon>
        <taxon>Peptostreptococcales</taxon>
        <taxon>Tepidibacteraceae</taxon>
        <taxon>Alkalithermobacter</taxon>
    </lineage>
</organism>
<dbReference type="OrthoDB" id="9779080at2"/>
<proteinExistence type="predicted"/>
<evidence type="ECO:0000313" key="6">
    <source>
        <dbReference type="Proteomes" id="UP000323392"/>
    </source>
</evidence>
<dbReference type="EMBL" id="LSFY01000001">
    <property type="protein sequence ID" value="KXZ39702.1"/>
    <property type="molecule type" value="Genomic_DNA"/>
</dbReference>
<dbReference type="AlphaFoldDB" id="A0A150FPZ1"/>
<keyword evidence="1" id="KW-0812">Transmembrane</keyword>
<reference evidence="3 5" key="1">
    <citation type="submission" date="2016-02" db="EMBL/GenBank/DDBJ databases">
        <title>Draft genome sequence for Clostridium paradoxum JW-YL-7.</title>
        <authorList>
            <person name="Utturkar S.M."/>
            <person name="Lancaster A."/>
            <person name="Poole F.L."/>
            <person name="Adams M.W."/>
            <person name="Brown S.D."/>
        </authorList>
    </citation>
    <scope>NUCLEOTIDE SEQUENCE [LARGE SCALE GENOMIC DNA]</scope>
    <source>
        <strain evidence="3 5">JW-YL-7</strain>
    </source>
</reference>
<reference evidence="4 6" key="2">
    <citation type="submission" date="2016-11" db="EMBL/GenBank/DDBJ databases">
        <authorList>
            <person name="Varghese N."/>
            <person name="Submissions S."/>
        </authorList>
    </citation>
    <scope>NUCLEOTIDE SEQUENCE [LARGE SCALE GENOMIC DNA]</scope>
    <source>
        <strain evidence="4 6">DSM 7308</strain>
    </source>
</reference>
<feature type="transmembrane region" description="Helical" evidence="1">
    <location>
        <begin position="12"/>
        <end position="33"/>
    </location>
</feature>
<evidence type="ECO:0000313" key="5">
    <source>
        <dbReference type="Proteomes" id="UP000092605"/>
    </source>
</evidence>
<keyword evidence="1" id="KW-1133">Transmembrane helix</keyword>
<dbReference type="PATRIC" id="fig|1121328.3.peg.783"/>
<protein>
    <submittedName>
        <fullName evidence="3">Nucleoside recognition domain protein</fullName>
    </submittedName>
</protein>
<dbReference type="InterPro" id="IPR011642">
    <property type="entry name" value="Gate_dom"/>
</dbReference>
<comment type="caution">
    <text evidence="3">The sequence shown here is derived from an EMBL/GenBank/DDBJ whole genome shotgun (WGS) entry which is preliminary data.</text>
</comment>
<evidence type="ECO:0000313" key="3">
    <source>
        <dbReference type="EMBL" id="KXZ39702.1"/>
    </source>
</evidence>
<evidence type="ECO:0000259" key="2">
    <source>
        <dbReference type="Pfam" id="PF07670"/>
    </source>
</evidence>
<accession>A0A150FPZ1</accession>
<gene>
    <name evidence="3" type="ORF">JWYL7_0777</name>
    <name evidence="4" type="ORF">SAMN05661008_00620</name>
</gene>
<evidence type="ECO:0000313" key="4">
    <source>
        <dbReference type="EMBL" id="SHK64139.1"/>
    </source>
</evidence>
<dbReference type="RefSeq" id="WP_066069306.1">
    <property type="nucleotide sequence ID" value="NZ_FRBG01000003.1"/>
</dbReference>
<keyword evidence="1" id="KW-0472">Membrane</keyword>
<dbReference type="Proteomes" id="UP000092605">
    <property type="component" value="Unassembled WGS sequence"/>
</dbReference>
<dbReference type="Proteomes" id="UP000323392">
    <property type="component" value="Unassembled WGS sequence"/>
</dbReference>
<feature type="transmembrane region" description="Helical" evidence="1">
    <location>
        <begin position="92"/>
        <end position="114"/>
    </location>
</feature>
<evidence type="ECO:0000256" key="1">
    <source>
        <dbReference type="SAM" id="Phobius"/>
    </source>
</evidence>
<keyword evidence="6" id="KW-1185">Reference proteome</keyword>
<feature type="transmembrane region" description="Helical" evidence="1">
    <location>
        <begin position="120"/>
        <end position="138"/>
    </location>
</feature>
<feature type="transmembrane region" description="Helical" evidence="1">
    <location>
        <begin position="61"/>
        <end position="80"/>
    </location>
</feature>
<dbReference type="Pfam" id="PF07670">
    <property type="entry name" value="Gate"/>
    <property type="match status" value="1"/>
</dbReference>
<sequence length="155" mass="17120">MVDIIKEGLIGSFRSIYSIAIIVIPTMIVLEILKNYSVLDKISDTFKFISDFFGISKDTTLPILVGTIFGISYGAGVIIQSVKEKDISNRDIFLMVNFLILCHAVVEDTLIFVAVGSNGFILLGSRIIAAVVVTYILSKKLNFNENGYMISSNRQ</sequence>
<feature type="domain" description="Nucleoside transporter/FeoB GTPase Gate" evidence="2">
    <location>
        <begin position="17"/>
        <end position="106"/>
    </location>
</feature>
<dbReference type="EMBL" id="FRBG01000003">
    <property type="protein sequence ID" value="SHK64139.1"/>
    <property type="molecule type" value="Genomic_DNA"/>
</dbReference>